<dbReference type="PANTHER" id="PTHR21659">
    <property type="entry name" value="HYDROPHOBIC PROTEIN RCI2 LOW TEMPERATURE AND SALT RESPONSIVE PROTEIN LTI6 -RELATED"/>
    <property type="match status" value="1"/>
</dbReference>
<comment type="subcellular location">
    <subcellularLocation>
        <location evidence="1">Membrane</location>
    </subcellularLocation>
</comment>
<dbReference type="Proteomes" id="UP001218188">
    <property type="component" value="Unassembled WGS sequence"/>
</dbReference>
<keyword evidence="4 6" id="KW-1133">Transmembrane helix</keyword>
<accession>A0AAD6T6N9</accession>
<evidence type="ECO:0008006" key="10">
    <source>
        <dbReference type="Google" id="ProtNLM"/>
    </source>
</evidence>
<keyword evidence="9" id="KW-1185">Reference proteome</keyword>
<dbReference type="PROSITE" id="PS51257">
    <property type="entry name" value="PROKAR_LIPOPROTEIN"/>
    <property type="match status" value="1"/>
</dbReference>
<evidence type="ECO:0000256" key="6">
    <source>
        <dbReference type="SAM" id="Phobius"/>
    </source>
</evidence>
<comment type="caution">
    <text evidence="8">The sequence shown here is derived from an EMBL/GenBank/DDBJ whole genome shotgun (WGS) entry which is preliminary data.</text>
</comment>
<dbReference type="PANTHER" id="PTHR21659:SF40">
    <property type="entry name" value="PHOSPHATIDYLSERINE DECARBOXYLASE"/>
    <property type="match status" value="1"/>
</dbReference>
<dbReference type="GO" id="GO:0016020">
    <property type="term" value="C:membrane"/>
    <property type="evidence" value="ECO:0007669"/>
    <property type="project" value="UniProtKB-SubCell"/>
</dbReference>
<evidence type="ECO:0000313" key="9">
    <source>
        <dbReference type="Proteomes" id="UP001218188"/>
    </source>
</evidence>
<dbReference type="AlphaFoldDB" id="A0AAD6T6N9"/>
<keyword evidence="5 6" id="KW-0472">Membrane</keyword>
<gene>
    <name evidence="8" type="ORF">C8F04DRAFT_1085214</name>
</gene>
<protein>
    <recommendedName>
        <fullName evidence="10">Plasma membrane proteolipid 3</fullName>
    </recommendedName>
</protein>
<name>A0AAD6T6N9_9AGAR</name>
<comment type="similarity">
    <text evidence="2">Belongs to the UPF0057 (PMP3) family.</text>
</comment>
<feature type="signal peptide" evidence="7">
    <location>
        <begin position="1"/>
        <end position="20"/>
    </location>
</feature>
<evidence type="ECO:0000256" key="3">
    <source>
        <dbReference type="ARBA" id="ARBA00022692"/>
    </source>
</evidence>
<feature type="transmembrane region" description="Helical" evidence="6">
    <location>
        <begin position="30"/>
        <end position="53"/>
    </location>
</feature>
<evidence type="ECO:0000313" key="8">
    <source>
        <dbReference type="EMBL" id="KAJ7039881.1"/>
    </source>
</evidence>
<sequence length="100" mass="10813">MKSTDFLLILVAILCPPIATFLISGCGCDLLISILLSILGYLPGHIHAFYLIYMKLQAEERYGEGGYRYVGHGHFEQSYSVVGDQTTPPPSYGAAVSGNA</sequence>
<feature type="chain" id="PRO_5042013453" description="Plasma membrane proteolipid 3" evidence="7">
    <location>
        <begin position="21"/>
        <end position="100"/>
    </location>
</feature>
<evidence type="ECO:0000256" key="2">
    <source>
        <dbReference type="ARBA" id="ARBA00009530"/>
    </source>
</evidence>
<evidence type="ECO:0000256" key="4">
    <source>
        <dbReference type="ARBA" id="ARBA00022989"/>
    </source>
</evidence>
<dbReference type="Pfam" id="PF01679">
    <property type="entry name" value="Pmp3"/>
    <property type="match status" value="1"/>
</dbReference>
<dbReference type="InterPro" id="IPR000612">
    <property type="entry name" value="PMP3"/>
</dbReference>
<keyword evidence="3 6" id="KW-0812">Transmembrane</keyword>
<dbReference type="EMBL" id="JARJCM010000025">
    <property type="protein sequence ID" value="KAJ7039881.1"/>
    <property type="molecule type" value="Genomic_DNA"/>
</dbReference>
<keyword evidence="7" id="KW-0732">Signal</keyword>
<evidence type="ECO:0000256" key="7">
    <source>
        <dbReference type="SAM" id="SignalP"/>
    </source>
</evidence>
<evidence type="ECO:0000256" key="5">
    <source>
        <dbReference type="ARBA" id="ARBA00023136"/>
    </source>
</evidence>
<evidence type="ECO:0000256" key="1">
    <source>
        <dbReference type="ARBA" id="ARBA00004370"/>
    </source>
</evidence>
<proteinExistence type="inferred from homology"/>
<reference evidence="8" key="1">
    <citation type="submission" date="2023-03" db="EMBL/GenBank/DDBJ databases">
        <title>Massive genome expansion in bonnet fungi (Mycena s.s.) driven by repeated elements and novel gene families across ecological guilds.</title>
        <authorList>
            <consortium name="Lawrence Berkeley National Laboratory"/>
            <person name="Harder C.B."/>
            <person name="Miyauchi S."/>
            <person name="Viragh M."/>
            <person name="Kuo A."/>
            <person name="Thoen E."/>
            <person name="Andreopoulos B."/>
            <person name="Lu D."/>
            <person name="Skrede I."/>
            <person name="Drula E."/>
            <person name="Henrissat B."/>
            <person name="Morin E."/>
            <person name="Kohler A."/>
            <person name="Barry K."/>
            <person name="LaButti K."/>
            <person name="Morin E."/>
            <person name="Salamov A."/>
            <person name="Lipzen A."/>
            <person name="Mereny Z."/>
            <person name="Hegedus B."/>
            <person name="Baldrian P."/>
            <person name="Stursova M."/>
            <person name="Weitz H."/>
            <person name="Taylor A."/>
            <person name="Grigoriev I.V."/>
            <person name="Nagy L.G."/>
            <person name="Martin F."/>
            <person name="Kauserud H."/>
        </authorList>
    </citation>
    <scope>NUCLEOTIDE SEQUENCE</scope>
    <source>
        <strain evidence="8">CBHHK200</strain>
    </source>
</reference>
<organism evidence="8 9">
    <name type="scientific">Mycena alexandri</name>
    <dbReference type="NCBI Taxonomy" id="1745969"/>
    <lineage>
        <taxon>Eukaryota</taxon>
        <taxon>Fungi</taxon>
        <taxon>Dikarya</taxon>
        <taxon>Basidiomycota</taxon>
        <taxon>Agaricomycotina</taxon>
        <taxon>Agaricomycetes</taxon>
        <taxon>Agaricomycetidae</taxon>
        <taxon>Agaricales</taxon>
        <taxon>Marasmiineae</taxon>
        <taxon>Mycenaceae</taxon>
        <taxon>Mycena</taxon>
    </lineage>
</organism>